<evidence type="ECO:0000256" key="5">
    <source>
        <dbReference type="ARBA" id="ARBA00022777"/>
    </source>
</evidence>
<evidence type="ECO:0000256" key="1">
    <source>
        <dbReference type="ARBA" id="ARBA00000085"/>
    </source>
</evidence>
<dbReference type="RefSeq" id="WP_092052320.1">
    <property type="nucleotide sequence ID" value="NZ_FOJJ01000001.1"/>
</dbReference>
<keyword evidence="5" id="KW-0418">Kinase</keyword>
<dbReference type="SMART" id="SM00388">
    <property type="entry name" value="HisKA"/>
    <property type="match status" value="1"/>
</dbReference>
<dbReference type="InterPro" id="IPR005467">
    <property type="entry name" value="His_kinase_dom"/>
</dbReference>
<dbReference type="InterPro" id="IPR000700">
    <property type="entry name" value="PAS-assoc_C"/>
</dbReference>
<dbReference type="InterPro" id="IPR036890">
    <property type="entry name" value="HATPase_C_sf"/>
</dbReference>
<dbReference type="InterPro" id="IPR000014">
    <property type="entry name" value="PAS"/>
</dbReference>
<dbReference type="SUPFAM" id="SSF55874">
    <property type="entry name" value="ATPase domain of HSP90 chaperone/DNA topoisomerase II/histidine kinase"/>
    <property type="match status" value="1"/>
</dbReference>
<reference evidence="10 11" key="1">
    <citation type="submission" date="2019-07" db="EMBL/GenBank/DDBJ databases">
        <title>Insights of Desulfuromonas acetexigens electromicrobiology.</title>
        <authorList>
            <person name="Katuri K."/>
            <person name="Sapireddy V."/>
            <person name="Shaw D.R."/>
            <person name="Saikaly P."/>
        </authorList>
    </citation>
    <scope>NUCLEOTIDE SEQUENCE [LARGE SCALE GENOMIC DNA]</scope>
    <source>
        <strain evidence="10 11">2873</strain>
    </source>
</reference>
<dbReference type="Pfam" id="PF08447">
    <property type="entry name" value="PAS_3"/>
    <property type="match status" value="1"/>
</dbReference>
<evidence type="ECO:0000256" key="3">
    <source>
        <dbReference type="ARBA" id="ARBA00022553"/>
    </source>
</evidence>
<dbReference type="FunFam" id="1.10.287.130:FF:000070">
    <property type="entry name" value="Histidine kinase sensor protein"/>
    <property type="match status" value="1"/>
</dbReference>
<dbReference type="Gene3D" id="3.30.565.10">
    <property type="entry name" value="Histidine kinase-like ATPase, C-terminal domain"/>
    <property type="match status" value="1"/>
</dbReference>
<dbReference type="OrthoDB" id="5524356at2"/>
<dbReference type="PROSITE" id="PS50109">
    <property type="entry name" value="HIS_KIN"/>
    <property type="match status" value="1"/>
</dbReference>
<dbReference type="GO" id="GO:0016020">
    <property type="term" value="C:membrane"/>
    <property type="evidence" value="ECO:0007669"/>
    <property type="project" value="UniProtKB-SubCell"/>
</dbReference>
<dbReference type="EC" id="2.7.13.3" evidence="2"/>
<dbReference type="PRINTS" id="PR00344">
    <property type="entry name" value="BCTRLSENSOR"/>
</dbReference>
<dbReference type="CDD" id="cd00130">
    <property type="entry name" value="PAS"/>
    <property type="match status" value="1"/>
</dbReference>
<gene>
    <name evidence="10" type="ORF">FL622_00545</name>
</gene>
<keyword evidence="4" id="KW-0808">Transferase</keyword>
<keyword evidence="11" id="KW-1185">Reference proteome</keyword>
<dbReference type="Proteomes" id="UP000317155">
    <property type="component" value="Unassembled WGS sequence"/>
</dbReference>
<dbReference type="GO" id="GO:0006355">
    <property type="term" value="P:regulation of DNA-templated transcription"/>
    <property type="evidence" value="ECO:0007669"/>
    <property type="project" value="InterPro"/>
</dbReference>
<feature type="domain" description="Histidine kinase" evidence="7">
    <location>
        <begin position="530"/>
        <end position="744"/>
    </location>
</feature>
<dbReference type="GO" id="GO:0030295">
    <property type="term" value="F:protein kinase activator activity"/>
    <property type="evidence" value="ECO:0007669"/>
    <property type="project" value="TreeGrafter"/>
</dbReference>
<evidence type="ECO:0000259" key="7">
    <source>
        <dbReference type="PROSITE" id="PS50109"/>
    </source>
</evidence>
<proteinExistence type="predicted"/>
<comment type="caution">
    <text evidence="10">The sequence shown here is derived from an EMBL/GenBank/DDBJ whole genome shotgun (WGS) entry which is preliminary data.</text>
</comment>
<dbReference type="GO" id="GO:0000156">
    <property type="term" value="F:phosphorelay response regulator activity"/>
    <property type="evidence" value="ECO:0007669"/>
    <property type="project" value="TreeGrafter"/>
</dbReference>
<evidence type="ECO:0000313" key="11">
    <source>
        <dbReference type="Proteomes" id="UP000317155"/>
    </source>
</evidence>
<dbReference type="SMART" id="SM00387">
    <property type="entry name" value="HATPase_c"/>
    <property type="match status" value="1"/>
</dbReference>
<dbReference type="Pfam" id="PF02518">
    <property type="entry name" value="HATPase_c"/>
    <property type="match status" value="1"/>
</dbReference>
<dbReference type="InterPro" id="IPR035965">
    <property type="entry name" value="PAS-like_dom_sf"/>
</dbReference>
<keyword evidence="6" id="KW-0472">Membrane</keyword>
<dbReference type="PROSITE" id="PS50113">
    <property type="entry name" value="PAC"/>
    <property type="match status" value="2"/>
</dbReference>
<keyword evidence="3" id="KW-0597">Phosphoprotein</keyword>
<dbReference type="Gene3D" id="1.10.287.130">
    <property type="match status" value="1"/>
</dbReference>
<dbReference type="InterPro" id="IPR003661">
    <property type="entry name" value="HisK_dim/P_dom"/>
</dbReference>
<feature type="domain" description="PAC" evidence="9">
    <location>
        <begin position="321"/>
        <end position="373"/>
    </location>
</feature>
<dbReference type="Pfam" id="PF00989">
    <property type="entry name" value="PAS"/>
    <property type="match status" value="1"/>
</dbReference>
<dbReference type="SMART" id="SM00091">
    <property type="entry name" value="PAS"/>
    <property type="match status" value="2"/>
</dbReference>
<dbReference type="NCBIfam" id="TIGR00229">
    <property type="entry name" value="sensory_box"/>
    <property type="match status" value="1"/>
</dbReference>
<dbReference type="Pfam" id="PF00512">
    <property type="entry name" value="HisKA"/>
    <property type="match status" value="1"/>
</dbReference>
<dbReference type="InterPro" id="IPR004358">
    <property type="entry name" value="Sig_transdc_His_kin-like_C"/>
</dbReference>
<dbReference type="Gene3D" id="3.30.450.20">
    <property type="entry name" value="PAS domain"/>
    <property type="match status" value="2"/>
</dbReference>
<sequence>MRPLHLHRQLFLAGALILIFSLFTYAAVTSSRQARIHQEVMSRNAAAMGRNISESCAEMLVVGDFAGLDSFAMRTLALPDITGILIAEADGTVITLVERSPQETPLLKQLSPPLNLPKNPVEYLEVANDHLTIFQPINAGRLIGWARITFDLEAIAAQQRAVWENSLLVGIPALILGLALLGRVLSRPVKAIEELSRFALSLDSNKGATIDLKPSSEEVRQLAQALNSASVSLSSSENLLRATNEQLAVTLRSIGEGMISTDTEGRILRMNRVAEQLTGWPVADALGRPLEKVLCLYDEKTALPVNLGTLEDTPRDGGDDPEHPLLLMARDGSSLPVGANAAPIRDDRGTVSGAVLIFRDQTGERAARQALRESEERLNLALRAAHLGSWHWQIAEDRILCDELTRRILGLAPEAAPTDLSGVAALVAEEDRQPFAETLRRTATEDVPLETTFQVILPDETRRHLTMRGKLYRNDLGAPWRISGILWDVTEQKRAEEEIRELNITLEQRVHERTVQLEAANKELESFSYSVSHDLRAPLRGIDGFSQALLEDCWEHLDDTGRDYLGRIRMAAQRMGLLIEDMLLLSRVSRSDLSRRIVDLSRLAETALQRLAAQEPQRQVTWEITPDLQAEGDPKLLAIALDNLLGNAWKYSARQTDARLVFDRVTIDDETVFFVRDNGVGFDMRYAEKLFVPFQRLHRVEDFPGTGVGLATVARVIHKHGGRIWAESEIDQGAVFYFTLPGSPRTETSLP</sequence>
<accession>A0A550JKG2</accession>
<evidence type="ECO:0000313" key="10">
    <source>
        <dbReference type="EMBL" id="TRO83706.1"/>
    </source>
</evidence>
<dbReference type="InterPro" id="IPR001610">
    <property type="entry name" value="PAC"/>
</dbReference>
<evidence type="ECO:0000259" key="9">
    <source>
        <dbReference type="PROSITE" id="PS50113"/>
    </source>
</evidence>
<evidence type="ECO:0000256" key="6">
    <source>
        <dbReference type="ARBA" id="ARBA00023136"/>
    </source>
</evidence>
<dbReference type="InterPro" id="IPR013655">
    <property type="entry name" value="PAS_fold_3"/>
</dbReference>
<dbReference type="InterPro" id="IPR003594">
    <property type="entry name" value="HATPase_dom"/>
</dbReference>
<protein>
    <recommendedName>
        <fullName evidence="2">histidine kinase</fullName>
        <ecNumber evidence="2">2.7.13.3</ecNumber>
    </recommendedName>
</protein>
<dbReference type="SUPFAM" id="SSF47384">
    <property type="entry name" value="Homodimeric domain of signal transducing histidine kinase"/>
    <property type="match status" value="1"/>
</dbReference>
<comment type="catalytic activity">
    <reaction evidence="1">
        <text>ATP + protein L-histidine = ADP + protein N-phospho-L-histidine.</text>
        <dbReference type="EC" id="2.7.13.3"/>
    </reaction>
</comment>
<evidence type="ECO:0000256" key="4">
    <source>
        <dbReference type="ARBA" id="ARBA00022679"/>
    </source>
</evidence>
<feature type="domain" description="PAC" evidence="9">
    <location>
        <begin position="449"/>
        <end position="501"/>
    </location>
</feature>
<dbReference type="PROSITE" id="PS50112">
    <property type="entry name" value="PAS"/>
    <property type="match status" value="1"/>
</dbReference>
<dbReference type="GO" id="GO:0000155">
    <property type="term" value="F:phosphorelay sensor kinase activity"/>
    <property type="evidence" value="ECO:0007669"/>
    <property type="project" value="InterPro"/>
</dbReference>
<dbReference type="PANTHER" id="PTHR42878">
    <property type="entry name" value="TWO-COMPONENT HISTIDINE KINASE"/>
    <property type="match status" value="1"/>
</dbReference>
<dbReference type="InterPro" id="IPR050351">
    <property type="entry name" value="BphY/WalK/GraS-like"/>
</dbReference>
<dbReference type="CDD" id="cd00082">
    <property type="entry name" value="HisKA"/>
    <property type="match status" value="1"/>
</dbReference>
<evidence type="ECO:0000256" key="2">
    <source>
        <dbReference type="ARBA" id="ARBA00012438"/>
    </source>
</evidence>
<name>A0A550JKG2_9BACT</name>
<dbReference type="GO" id="GO:0007234">
    <property type="term" value="P:osmosensory signaling via phosphorelay pathway"/>
    <property type="evidence" value="ECO:0007669"/>
    <property type="project" value="TreeGrafter"/>
</dbReference>
<feature type="domain" description="PAS" evidence="8">
    <location>
        <begin position="243"/>
        <end position="288"/>
    </location>
</feature>
<organism evidence="10 11">
    <name type="scientific">Trichloromonas acetexigens</name>
    <dbReference type="NCBI Taxonomy" id="38815"/>
    <lineage>
        <taxon>Bacteria</taxon>
        <taxon>Pseudomonadati</taxon>
        <taxon>Thermodesulfobacteriota</taxon>
        <taxon>Desulfuromonadia</taxon>
        <taxon>Desulfuromonadales</taxon>
        <taxon>Trichloromonadaceae</taxon>
        <taxon>Trichloromonas</taxon>
    </lineage>
</organism>
<dbReference type="PANTHER" id="PTHR42878:SF15">
    <property type="entry name" value="BACTERIOPHYTOCHROME"/>
    <property type="match status" value="1"/>
</dbReference>
<dbReference type="SUPFAM" id="SSF55785">
    <property type="entry name" value="PYP-like sensor domain (PAS domain)"/>
    <property type="match status" value="2"/>
</dbReference>
<dbReference type="SMART" id="SM00086">
    <property type="entry name" value="PAC"/>
    <property type="match status" value="2"/>
</dbReference>
<dbReference type="EMBL" id="VJVV01000001">
    <property type="protein sequence ID" value="TRO83706.1"/>
    <property type="molecule type" value="Genomic_DNA"/>
</dbReference>
<dbReference type="AlphaFoldDB" id="A0A550JKG2"/>
<dbReference type="InterPro" id="IPR036097">
    <property type="entry name" value="HisK_dim/P_sf"/>
</dbReference>
<evidence type="ECO:0000259" key="8">
    <source>
        <dbReference type="PROSITE" id="PS50112"/>
    </source>
</evidence>
<dbReference type="FunFam" id="3.30.565.10:FF:000006">
    <property type="entry name" value="Sensor histidine kinase WalK"/>
    <property type="match status" value="1"/>
</dbReference>
<dbReference type="Gene3D" id="2.10.70.100">
    <property type="match status" value="1"/>
</dbReference>
<dbReference type="InterPro" id="IPR013767">
    <property type="entry name" value="PAS_fold"/>
</dbReference>